<dbReference type="AlphaFoldDB" id="A0A0D0F934"/>
<accession>A0A0D0F934</accession>
<dbReference type="GeneID" id="92962112"/>
<sequence>MVHPFVQKWLNYYLLEYLDEVLVDICKELGIDFGKKYMSLGEIKKILGDVKKE</sequence>
<name>A0A0D0F934_9BACI</name>
<comment type="caution">
    <text evidence="1">The sequence shown here is derived from an EMBL/GenBank/DDBJ whole genome shotgun (WGS) entry which is preliminary data.</text>
</comment>
<dbReference type="RefSeq" id="WP_156103242.1">
    <property type="nucleotide sequence ID" value="NZ_CCRF01000079.1"/>
</dbReference>
<dbReference type="Proteomes" id="UP000032076">
    <property type="component" value="Unassembled WGS sequence"/>
</dbReference>
<proteinExistence type="predicted"/>
<evidence type="ECO:0000313" key="1">
    <source>
        <dbReference type="EMBL" id="KIO71278.1"/>
    </source>
</evidence>
<dbReference type="EMBL" id="JXLU01000131">
    <property type="protein sequence ID" value="KIO71278.1"/>
    <property type="molecule type" value="Genomic_DNA"/>
</dbReference>
<reference evidence="1 2" key="1">
    <citation type="submission" date="2015-01" db="EMBL/GenBank/DDBJ databases">
        <title>Draft Genome Sequences of Four Bacillus thermoamylovorans Strains, Isolated From Food Products.</title>
        <authorList>
            <person name="Krawcyk A.O."/>
            <person name="Berendsen E.M."/>
            <person name="Eijlander R.T."/>
            <person name="de Jong A."/>
            <person name="Wells-Bennik M."/>
            <person name="Kuipers O.P."/>
        </authorList>
    </citation>
    <scope>NUCLEOTIDE SEQUENCE [LARGE SCALE GENOMIC DNA]</scope>
    <source>
        <strain evidence="1 2">B4167</strain>
    </source>
</reference>
<evidence type="ECO:0000313" key="2">
    <source>
        <dbReference type="Proteomes" id="UP000032076"/>
    </source>
</evidence>
<gene>
    <name evidence="1" type="ORF">B4167_0232</name>
</gene>
<organism evidence="1 2">
    <name type="scientific">Caldibacillus thermoamylovorans</name>
    <dbReference type="NCBI Taxonomy" id="35841"/>
    <lineage>
        <taxon>Bacteria</taxon>
        <taxon>Bacillati</taxon>
        <taxon>Bacillota</taxon>
        <taxon>Bacilli</taxon>
        <taxon>Bacillales</taxon>
        <taxon>Bacillaceae</taxon>
        <taxon>Caldibacillus</taxon>
    </lineage>
</organism>
<protein>
    <submittedName>
        <fullName evidence="1">Uncharacterized protein</fullName>
    </submittedName>
</protein>